<proteinExistence type="predicted"/>
<dbReference type="AlphaFoldDB" id="A0A1H9UTU9"/>
<organism evidence="2 3">
    <name type="scientific">Pedobacter rhizosphaerae</name>
    <dbReference type="NCBI Taxonomy" id="390241"/>
    <lineage>
        <taxon>Bacteria</taxon>
        <taxon>Pseudomonadati</taxon>
        <taxon>Bacteroidota</taxon>
        <taxon>Sphingobacteriia</taxon>
        <taxon>Sphingobacteriales</taxon>
        <taxon>Sphingobacteriaceae</taxon>
        <taxon>Pedobacter</taxon>
    </lineage>
</organism>
<dbReference type="Proteomes" id="UP000199572">
    <property type="component" value="Unassembled WGS sequence"/>
</dbReference>
<dbReference type="EMBL" id="FOGG01000034">
    <property type="protein sequence ID" value="SES12826.1"/>
    <property type="molecule type" value="Genomic_DNA"/>
</dbReference>
<name>A0A1H9UTU9_9SPHI</name>
<evidence type="ECO:0000256" key="1">
    <source>
        <dbReference type="SAM" id="Phobius"/>
    </source>
</evidence>
<feature type="transmembrane region" description="Helical" evidence="1">
    <location>
        <begin position="7"/>
        <end position="26"/>
    </location>
</feature>
<dbReference type="STRING" id="390241.SAMN04488023_1344"/>
<sequence length="142" mass="16669">MNWGTKIIIGMSSFMLFIVGMVFYMFTLKDRDTLVEDDYYEKGMNYNETYNATQNVIKEQLSPQIKVGQKQIVIQLKNKIDFELQLMRPSSAAEDVKMKGKTIEPNHLILIDRGNMRKGLWVLTLCWTNNQQEYLYKTNITL</sequence>
<evidence type="ECO:0008006" key="4">
    <source>
        <dbReference type="Google" id="ProtNLM"/>
    </source>
</evidence>
<protein>
    <recommendedName>
        <fullName evidence="4">FixH protein</fullName>
    </recommendedName>
</protein>
<reference evidence="2 3" key="1">
    <citation type="submission" date="2016-10" db="EMBL/GenBank/DDBJ databases">
        <authorList>
            <person name="de Groot N.N."/>
        </authorList>
    </citation>
    <scope>NUCLEOTIDE SEQUENCE [LARGE SCALE GENOMIC DNA]</scope>
    <source>
        <strain evidence="2 3">DSM 18610</strain>
    </source>
</reference>
<accession>A0A1H9UTU9</accession>
<evidence type="ECO:0000313" key="3">
    <source>
        <dbReference type="Proteomes" id="UP000199572"/>
    </source>
</evidence>
<gene>
    <name evidence="2" type="ORF">SAMN04488023_1344</name>
</gene>
<keyword evidence="1" id="KW-0472">Membrane</keyword>
<keyword evidence="1" id="KW-1133">Transmembrane helix</keyword>
<dbReference type="InterPro" id="IPR008620">
    <property type="entry name" value="FixH"/>
</dbReference>
<dbReference type="OrthoDB" id="1493774at2"/>
<keyword evidence="3" id="KW-1185">Reference proteome</keyword>
<dbReference type="Pfam" id="PF05751">
    <property type="entry name" value="FixH"/>
    <property type="match status" value="1"/>
</dbReference>
<dbReference type="RefSeq" id="WP_090887747.1">
    <property type="nucleotide sequence ID" value="NZ_FOGG01000034.1"/>
</dbReference>
<evidence type="ECO:0000313" key="2">
    <source>
        <dbReference type="EMBL" id="SES12826.1"/>
    </source>
</evidence>
<keyword evidence="1" id="KW-0812">Transmembrane</keyword>